<dbReference type="GeneID" id="56473160"/>
<name>A0A223EGI0_9BACI</name>
<protein>
    <submittedName>
        <fullName evidence="1">Uncharacterized protein</fullName>
    </submittedName>
</protein>
<dbReference type="EMBL" id="CP017704">
    <property type="protein sequence ID" value="ASS94342.1"/>
    <property type="molecule type" value="Genomic_DNA"/>
</dbReference>
<evidence type="ECO:0000313" key="1">
    <source>
        <dbReference type="EMBL" id="ASS94342.1"/>
    </source>
</evidence>
<reference evidence="1 2" key="1">
    <citation type="submission" date="2016-10" db="EMBL/GenBank/DDBJ databases">
        <title>The whole genome sequencing and assembly of Bacillus simplex DSM 1321 strain.</title>
        <authorList>
            <person name="Park M.-K."/>
            <person name="Lee Y.-J."/>
            <person name="Yi H."/>
            <person name="Bahn Y.-S."/>
            <person name="Kim J.F."/>
            <person name="Lee D.-W."/>
        </authorList>
    </citation>
    <scope>NUCLEOTIDE SEQUENCE [LARGE SCALE GENOMIC DNA]</scope>
    <source>
        <strain evidence="1 2">DSM 1321</strain>
    </source>
</reference>
<dbReference type="Proteomes" id="UP000214618">
    <property type="component" value="Chromosome"/>
</dbReference>
<dbReference type="RefSeq" id="WP_063235578.1">
    <property type="nucleotide sequence ID" value="NZ_BCVO01000027.1"/>
</dbReference>
<accession>A0A223EGI0</accession>
<evidence type="ECO:0000313" key="2">
    <source>
        <dbReference type="Proteomes" id="UP000214618"/>
    </source>
</evidence>
<proteinExistence type="predicted"/>
<gene>
    <name evidence="1" type="ORF">BS1321_10475</name>
</gene>
<sequence>MKKVRFGIWMFVSLVLMLFLLPEISVKATSDPIIKVKLKSYLGNKSEITVEPEVTYTTNLANVKLESNKKYTLRVSGYGHCCSDRFKRNRQSF</sequence>
<dbReference type="AlphaFoldDB" id="A0A223EGI0"/>
<organism evidence="1 2">
    <name type="scientific">Peribacillus simplex NBRC 15720 = DSM 1321</name>
    <dbReference type="NCBI Taxonomy" id="1349754"/>
    <lineage>
        <taxon>Bacteria</taxon>
        <taxon>Bacillati</taxon>
        <taxon>Bacillota</taxon>
        <taxon>Bacilli</taxon>
        <taxon>Bacillales</taxon>
        <taxon>Bacillaceae</taxon>
        <taxon>Peribacillus</taxon>
    </lineage>
</organism>